<dbReference type="eggNOG" id="ENOG502SM4S">
    <property type="taxonomic scope" value="Eukaryota"/>
</dbReference>
<dbReference type="PANTHER" id="PTHR42749">
    <property type="entry name" value="CELL SHAPE-DETERMINING PROTEIN MREB"/>
    <property type="match status" value="1"/>
</dbReference>
<dbReference type="CDD" id="cd10170">
    <property type="entry name" value="ASKHA_NBD_HSP70"/>
    <property type="match status" value="1"/>
</dbReference>
<reference evidence="1" key="3">
    <citation type="submission" date="2011-03" db="EMBL/GenBank/DDBJ databases">
        <title>Annotation of Magnaporthe poae ATCC 64411.</title>
        <authorList>
            <person name="Ma L.-J."/>
            <person name="Dead R."/>
            <person name="Young S.K."/>
            <person name="Zeng Q."/>
            <person name="Gargeya S."/>
            <person name="Fitzgerald M."/>
            <person name="Haas B."/>
            <person name="Abouelleil A."/>
            <person name="Alvarado L."/>
            <person name="Arachchi H.M."/>
            <person name="Berlin A."/>
            <person name="Brown A."/>
            <person name="Chapman S.B."/>
            <person name="Chen Z."/>
            <person name="Dunbar C."/>
            <person name="Freedman E."/>
            <person name="Gearin G."/>
            <person name="Gellesch M."/>
            <person name="Goldberg J."/>
            <person name="Griggs A."/>
            <person name="Gujja S."/>
            <person name="Heiman D."/>
            <person name="Howarth C."/>
            <person name="Larson L."/>
            <person name="Lui A."/>
            <person name="MacDonald P.J.P."/>
            <person name="Mehta T."/>
            <person name="Montmayeur A."/>
            <person name="Murphy C."/>
            <person name="Neiman D."/>
            <person name="Pearson M."/>
            <person name="Priest M."/>
            <person name="Roberts A."/>
            <person name="Saif S."/>
            <person name="Shea T."/>
            <person name="Shenoy N."/>
            <person name="Sisk P."/>
            <person name="Stolte C."/>
            <person name="Sykes S."/>
            <person name="Yandava C."/>
            <person name="Wortman J."/>
            <person name="Nusbaum C."/>
            <person name="Birren B."/>
        </authorList>
    </citation>
    <scope>NUCLEOTIDE SEQUENCE</scope>
    <source>
        <strain evidence="1">ATCC 64411</strain>
    </source>
</reference>
<keyword evidence="3" id="KW-1185">Reference proteome</keyword>
<protein>
    <recommendedName>
        <fullName evidence="4">Hsp70-like protein</fullName>
    </recommendedName>
</protein>
<evidence type="ECO:0000313" key="2">
    <source>
        <dbReference type="EnsemblFungi" id="MAPG_11144T0"/>
    </source>
</evidence>
<dbReference type="OMA" id="ICRIFSM"/>
<reference evidence="2" key="5">
    <citation type="submission" date="2015-06" db="UniProtKB">
        <authorList>
            <consortium name="EnsemblFungi"/>
        </authorList>
    </citation>
    <scope>IDENTIFICATION</scope>
    <source>
        <strain evidence="2">ATCC 64411</strain>
    </source>
</reference>
<dbReference type="Gene3D" id="3.30.420.40">
    <property type="match status" value="2"/>
</dbReference>
<dbReference type="EMBL" id="ADBL01002740">
    <property type="status" value="NOT_ANNOTATED_CDS"/>
    <property type="molecule type" value="Genomic_DNA"/>
</dbReference>
<dbReference type="OrthoDB" id="2394218at2759"/>
<name>A0A0C4EEH1_MAGP6</name>
<dbReference type="EMBL" id="GL876979">
    <property type="protein sequence ID" value="KLU92198.1"/>
    <property type="molecule type" value="Genomic_DNA"/>
</dbReference>
<dbReference type="SUPFAM" id="SSF53067">
    <property type="entry name" value="Actin-like ATPase domain"/>
    <property type="match status" value="1"/>
</dbReference>
<dbReference type="AlphaFoldDB" id="A0A0C4EEH1"/>
<dbReference type="InterPro" id="IPR043129">
    <property type="entry name" value="ATPase_NBD"/>
</dbReference>
<dbReference type="PANTHER" id="PTHR42749:SF1">
    <property type="entry name" value="CELL SHAPE-DETERMINING PROTEIN MREB"/>
    <property type="match status" value="1"/>
</dbReference>
<dbReference type="Gene3D" id="3.90.640.10">
    <property type="entry name" value="Actin, Chain A, domain 4"/>
    <property type="match status" value="1"/>
</dbReference>
<organism evidence="2 3">
    <name type="scientific">Magnaporthiopsis poae (strain ATCC 64411 / 73-15)</name>
    <name type="common">Kentucky bluegrass fungus</name>
    <name type="synonym">Magnaporthe poae</name>
    <dbReference type="NCBI Taxonomy" id="644358"/>
    <lineage>
        <taxon>Eukaryota</taxon>
        <taxon>Fungi</taxon>
        <taxon>Dikarya</taxon>
        <taxon>Ascomycota</taxon>
        <taxon>Pezizomycotina</taxon>
        <taxon>Sordariomycetes</taxon>
        <taxon>Sordariomycetidae</taxon>
        <taxon>Magnaporthales</taxon>
        <taxon>Magnaporthaceae</taxon>
        <taxon>Magnaporthiopsis</taxon>
    </lineage>
</organism>
<evidence type="ECO:0008006" key="4">
    <source>
        <dbReference type="Google" id="ProtNLM"/>
    </source>
</evidence>
<evidence type="ECO:0000313" key="1">
    <source>
        <dbReference type="EMBL" id="KLU92198.1"/>
    </source>
</evidence>
<sequence length="660" mass="73447">MEHFFRLFRGAAPRSTAVQRPDILVSVDFGTTYTGMVPRKPLLSGYLFAVNSDTPIRVIQAWPCTNRAEKKVPSQIMYHDDDRILSKDENRVSSWGFGCAYEAAISTREPFSLFKLFVDRAMLGTRQSSGQAYKVPATHGHALQIATDYLRCLYKYMEGYIVARLPGDGEAAKWGNLAIEFVFSMPTTWLAPEILHDLKNCIFDAGFARDHKRHRVVLDLTEAEAAAIAVLKSSNIDFRQGDLFLCIDAGGGTTDLALVKVPPTDAEYDGIDQVGTAQGLAVGSTLINGDFQRLVQKRIDANSEGLADAHGITPDTAARMACSVPFENFKKSFGNVLSGWQLPYMVRVEELPANASLPGLEVERGHMGFSREEFQSLFDGHIATIIGEVRGFLSRMKKDGYDNHVKKIVLSGGLGASAYVGSELEKAFRDDPHERAKGAALICAKDPQLVVVRGLLLNRQHDLRRGKPVLTTRNARASYGIVVNALFDPERHALEDMEPDPISPKKKWARGQIAWLVKKGEKLDPSKPPVCQFTMPILREDSYEWTFEMVQYDGDVETLPSNVKSERAVKICILKSNLSGIDKSKLVTVKMDTKYPILSKKKYKACRFEFEIVAIIGPVDLRFEVQVQGERFSDNHRPLSMNWAPPGGGCRARWTGVILQ</sequence>
<accession>A0A0C4EEH1</accession>
<proteinExistence type="predicted"/>
<reference evidence="3" key="1">
    <citation type="submission" date="2010-05" db="EMBL/GenBank/DDBJ databases">
        <title>The genome sequence of Magnaporthe poae strain ATCC 64411.</title>
        <authorList>
            <person name="Ma L.-J."/>
            <person name="Dead R."/>
            <person name="Young S."/>
            <person name="Zeng Q."/>
            <person name="Koehrsen M."/>
            <person name="Alvarado L."/>
            <person name="Berlin A."/>
            <person name="Chapman S.B."/>
            <person name="Chen Z."/>
            <person name="Freedman E."/>
            <person name="Gellesch M."/>
            <person name="Goldberg J."/>
            <person name="Griggs A."/>
            <person name="Gujja S."/>
            <person name="Heilman E.R."/>
            <person name="Heiman D."/>
            <person name="Hepburn T."/>
            <person name="Howarth C."/>
            <person name="Jen D."/>
            <person name="Larson L."/>
            <person name="Mehta T."/>
            <person name="Neiman D."/>
            <person name="Pearson M."/>
            <person name="Roberts A."/>
            <person name="Saif S."/>
            <person name="Shea T."/>
            <person name="Shenoy N."/>
            <person name="Sisk P."/>
            <person name="Stolte C."/>
            <person name="Sykes S."/>
            <person name="Walk T."/>
            <person name="White J."/>
            <person name="Yandava C."/>
            <person name="Haas B."/>
            <person name="Nusbaum C."/>
            <person name="Birren B."/>
        </authorList>
    </citation>
    <scope>NUCLEOTIDE SEQUENCE [LARGE SCALE GENOMIC DNA]</scope>
    <source>
        <strain evidence="3">ATCC 64411 / 73-15</strain>
    </source>
</reference>
<dbReference type="EnsemblFungi" id="MAPG_11144T0">
    <property type="protein sequence ID" value="MAPG_11144T0"/>
    <property type="gene ID" value="MAPG_11144"/>
</dbReference>
<dbReference type="STRING" id="644358.A0A0C4EEH1"/>
<reference evidence="1" key="2">
    <citation type="submission" date="2010-05" db="EMBL/GenBank/DDBJ databases">
        <title>The Genome Sequence of Magnaporthe poae strain ATCC 64411.</title>
        <authorList>
            <consortium name="The Broad Institute Genome Sequencing Platform"/>
            <consortium name="Broad Institute Genome Sequencing Center for Infectious Disease"/>
            <person name="Ma L.-J."/>
            <person name="Dead R."/>
            <person name="Young S."/>
            <person name="Zeng Q."/>
            <person name="Koehrsen M."/>
            <person name="Alvarado L."/>
            <person name="Berlin A."/>
            <person name="Chapman S.B."/>
            <person name="Chen Z."/>
            <person name="Freedman E."/>
            <person name="Gellesch M."/>
            <person name="Goldberg J."/>
            <person name="Griggs A."/>
            <person name="Gujja S."/>
            <person name="Heilman E.R."/>
            <person name="Heiman D."/>
            <person name="Hepburn T."/>
            <person name="Howarth C."/>
            <person name="Jen D."/>
            <person name="Larson L."/>
            <person name="Mehta T."/>
            <person name="Neiman D."/>
            <person name="Pearson M."/>
            <person name="Roberts A."/>
            <person name="Saif S."/>
            <person name="Shea T."/>
            <person name="Shenoy N."/>
            <person name="Sisk P."/>
            <person name="Stolte C."/>
            <person name="Sykes S."/>
            <person name="Walk T."/>
            <person name="White J."/>
            <person name="Yandava C."/>
            <person name="Haas B."/>
            <person name="Nusbaum C."/>
            <person name="Birren B."/>
        </authorList>
    </citation>
    <scope>NUCLEOTIDE SEQUENCE</scope>
    <source>
        <strain evidence="1">ATCC 64411</strain>
    </source>
</reference>
<reference evidence="2" key="4">
    <citation type="journal article" date="2015" name="G3 (Bethesda)">
        <title>Genome sequences of three phytopathogenic species of the Magnaporthaceae family of fungi.</title>
        <authorList>
            <person name="Okagaki L.H."/>
            <person name="Nunes C.C."/>
            <person name="Sailsbery J."/>
            <person name="Clay B."/>
            <person name="Brown D."/>
            <person name="John T."/>
            <person name="Oh Y."/>
            <person name="Young N."/>
            <person name="Fitzgerald M."/>
            <person name="Haas B.J."/>
            <person name="Zeng Q."/>
            <person name="Young S."/>
            <person name="Adiconis X."/>
            <person name="Fan L."/>
            <person name="Levin J.Z."/>
            <person name="Mitchell T.K."/>
            <person name="Okubara P.A."/>
            <person name="Farman M.L."/>
            <person name="Kohn L.M."/>
            <person name="Birren B."/>
            <person name="Ma L.-J."/>
            <person name="Dean R.A."/>
        </authorList>
    </citation>
    <scope>NUCLEOTIDE SEQUENCE</scope>
    <source>
        <strain evidence="2">ATCC 64411 / 73-15</strain>
    </source>
</reference>
<dbReference type="Proteomes" id="UP000011715">
    <property type="component" value="Unassembled WGS sequence"/>
</dbReference>
<dbReference type="VEuPathDB" id="FungiDB:MAPG_11144"/>
<evidence type="ECO:0000313" key="3">
    <source>
        <dbReference type="Proteomes" id="UP000011715"/>
    </source>
</evidence>
<gene>
    <name evidence="1" type="ORF">MAPG_11144</name>
</gene>